<dbReference type="KEGG" id="ela:UCREL1_7722"/>
<dbReference type="HOGENOM" id="CLU_1107132_0_0_1"/>
<keyword evidence="2" id="KW-1185">Reference proteome</keyword>
<gene>
    <name evidence="1" type="ORF">UCREL1_7722</name>
</gene>
<name>M7T659_EUTLA</name>
<accession>M7T659</accession>
<dbReference type="OMA" id="TSHEYLW"/>
<dbReference type="OrthoDB" id="3559235at2759"/>
<organism evidence="1 2">
    <name type="scientific">Eutypa lata (strain UCR-EL1)</name>
    <name type="common">Grapevine dieback disease fungus</name>
    <name type="synonym">Eutypa armeniacae</name>
    <dbReference type="NCBI Taxonomy" id="1287681"/>
    <lineage>
        <taxon>Eukaryota</taxon>
        <taxon>Fungi</taxon>
        <taxon>Dikarya</taxon>
        <taxon>Ascomycota</taxon>
        <taxon>Pezizomycotina</taxon>
        <taxon>Sordariomycetes</taxon>
        <taxon>Xylariomycetidae</taxon>
        <taxon>Xylariales</taxon>
        <taxon>Diatrypaceae</taxon>
        <taxon>Eutypa</taxon>
    </lineage>
</organism>
<evidence type="ECO:0000313" key="2">
    <source>
        <dbReference type="Proteomes" id="UP000012174"/>
    </source>
</evidence>
<dbReference type="EMBL" id="KB706892">
    <property type="protein sequence ID" value="EMR65311.1"/>
    <property type="molecule type" value="Genomic_DNA"/>
</dbReference>
<sequence length="251" mass="27705">MDGISSTAAITQLIFQALELWQQIDLTRQAVRMAPKVLADTKAQLTNLVDIIGEVERDPALRTPAIHTQLGLIDSVATELKQILQSMADLQRKSTLRQSLRAFIRRTKDEAALSDVLVRLEKTKAELTLRINVAHVGMTRGIAEHIGVSSVVKEAGPGSGNTPEQQHLYHLLLERNEAGQESVQMNGIIGFDNPKLAAKVNVTENKALGRSRQTNIVSGQLAITSHEYLWDTRDWTRNGQKGCPSWDGVKT</sequence>
<dbReference type="Proteomes" id="UP000012174">
    <property type="component" value="Unassembled WGS sequence"/>
</dbReference>
<dbReference type="eggNOG" id="ENOG502SRNU">
    <property type="taxonomic scope" value="Eukaryota"/>
</dbReference>
<reference evidence="2" key="1">
    <citation type="journal article" date="2013" name="Genome Announc.">
        <title>Draft genome sequence of the grapevine dieback fungus Eutypa lata UCR-EL1.</title>
        <authorList>
            <person name="Blanco-Ulate B."/>
            <person name="Rolshausen P.E."/>
            <person name="Cantu D."/>
        </authorList>
    </citation>
    <scope>NUCLEOTIDE SEQUENCE [LARGE SCALE GENOMIC DNA]</scope>
    <source>
        <strain evidence="2">UCR-EL1</strain>
    </source>
</reference>
<proteinExistence type="predicted"/>
<dbReference type="AlphaFoldDB" id="M7T659"/>
<protein>
    <recommendedName>
        <fullName evidence="3">NACHT-NTPase and P-loop NTPases N-terminal domain-containing protein</fullName>
    </recommendedName>
</protein>
<evidence type="ECO:0000313" key="1">
    <source>
        <dbReference type="EMBL" id="EMR65311.1"/>
    </source>
</evidence>
<evidence type="ECO:0008006" key="3">
    <source>
        <dbReference type="Google" id="ProtNLM"/>
    </source>
</evidence>